<reference evidence="1 2" key="1">
    <citation type="submission" date="2018-05" db="EMBL/GenBank/DDBJ databases">
        <title>A metagenomic window into the 2 km-deep terrestrial subsurface aquifer revealed taxonomically and functionally diverse microbial community comprising novel uncultured bacterial lineages.</title>
        <authorList>
            <person name="Kadnikov V.V."/>
            <person name="Mardanov A.V."/>
            <person name="Beletsky A.V."/>
            <person name="Banks D."/>
            <person name="Pimenov N.V."/>
            <person name="Frank Y.A."/>
            <person name="Karnachuk O.V."/>
            <person name="Ravin N.V."/>
        </authorList>
    </citation>
    <scope>NUCLEOTIDE SEQUENCE [LARGE SCALE GENOMIC DNA]</scope>
    <source>
        <strain evidence="1">BY5</strain>
    </source>
</reference>
<dbReference type="Proteomes" id="UP000252355">
    <property type="component" value="Unassembled WGS sequence"/>
</dbReference>
<dbReference type="EMBL" id="QOQW01000004">
    <property type="protein sequence ID" value="RCK80877.1"/>
    <property type="molecule type" value="Genomic_DNA"/>
</dbReference>
<organism evidence="1 2">
    <name type="scientific">Candidatus Ozemobacter sibiricus</name>
    <dbReference type="NCBI Taxonomy" id="2268124"/>
    <lineage>
        <taxon>Bacteria</taxon>
        <taxon>Candidatus Ozemobacteria</taxon>
        <taxon>Candidatus Ozemobacterales</taxon>
        <taxon>Candidatus Ozemobacteraceae</taxon>
        <taxon>Candidatus Ozemobacter</taxon>
    </lineage>
</organism>
<evidence type="ECO:0000313" key="1">
    <source>
        <dbReference type="EMBL" id="RCK80877.1"/>
    </source>
</evidence>
<name>A0A367ZSQ8_9BACT</name>
<evidence type="ECO:0000313" key="2">
    <source>
        <dbReference type="Proteomes" id="UP000252355"/>
    </source>
</evidence>
<dbReference type="AlphaFoldDB" id="A0A367ZSQ8"/>
<gene>
    <name evidence="1" type="ORF">OZSIB_2765</name>
</gene>
<proteinExistence type="predicted"/>
<sequence>MNFRYHPHAMARAARAWASSPEGSAPAGRRSAGGEAVAIGPAAGAGAGVDGANGLFGGTVLAALSHLHGEAGGGAAGEPQHSPLEADLAWRARLWSEDGRQGRDGAAAADPAAVWRDPYAVPLPVPSSLLDEYGIDAARLAVLTAGGGAPGLDLLESAWRWLAGVDESLAQVWAKSGASTSGPIVTPRTLASDQPESMAPRVIDPWLVAAGEMADHGPGRGRWYPALAALRKAWKRAPSVAAPWPDLEMLRLTLLFPFAPVLARWWLERLEAWPPPAVARLSADLRVATGRQAVRIALERGGWAWVAVDAGRFAADPAAVVAMIPWVKQVVAGRSWSLQAVPEGWKVCLSRPTANAGNSWS</sequence>
<accession>A0A367ZSQ8</accession>
<protein>
    <submittedName>
        <fullName evidence="1">Uncharacterized protein</fullName>
    </submittedName>
</protein>
<comment type="caution">
    <text evidence="1">The sequence shown here is derived from an EMBL/GenBank/DDBJ whole genome shotgun (WGS) entry which is preliminary data.</text>
</comment>